<reference evidence="21" key="1">
    <citation type="submission" date="2016-11" db="EMBL/GenBank/DDBJ databases">
        <authorList>
            <person name="Varghese N."/>
            <person name="Submissions S."/>
        </authorList>
    </citation>
    <scope>NUCLEOTIDE SEQUENCE [LARGE SCALE GENOMIC DNA]</scope>
    <source>
        <strain evidence="21">USBA-503</strain>
    </source>
</reference>
<dbReference type="Pfam" id="PF01210">
    <property type="entry name" value="NAD_Gly3P_dh_N"/>
    <property type="match status" value="1"/>
</dbReference>
<evidence type="ECO:0000256" key="1">
    <source>
        <dbReference type="ARBA" id="ARBA00011009"/>
    </source>
</evidence>
<dbReference type="HAMAP" id="MF_00394">
    <property type="entry name" value="NAD_Glyc3P_dehydrog"/>
    <property type="match status" value="1"/>
</dbReference>
<dbReference type="Gene3D" id="3.40.50.720">
    <property type="entry name" value="NAD(P)-binding Rossmann-like Domain"/>
    <property type="match status" value="1"/>
</dbReference>
<evidence type="ECO:0000313" key="21">
    <source>
        <dbReference type="Proteomes" id="UP000184016"/>
    </source>
</evidence>
<feature type="binding site" evidence="13">
    <location>
        <position position="149"/>
    </location>
    <ligand>
        <name>NADPH</name>
        <dbReference type="ChEBI" id="CHEBI:57783"/>
    </ligand>
</feature>
<evidence type="ECO:0000259" key="19">
    <source>
        <dbReference type="Pfam" id="PF07479"/>
    </source>
</evidence>
<evidence type="ECO:0000256" key="13">
    <source>
        <dbReference type="HAMAP-Rule" id="MF_00394"/>
    </source>
</evidence>
<comment type="catalytic activity">
    <reaction evidence="9">
        <text>sn-glycerol 3-phosphate + NADP(+) = dihydroxyacetone phosphate + NADPH + H(+)</text>
        <dbReference type="Rhea" id="RHEA:11096"/>
        <dbReference type="ChEBI" id="CHEBI:15378"/>
        <dbReference type="ChEBI" id="CHEBI:57597"/>
        <dbReference type="ChEBI" id="CHEBI:57642"/>
        <dbReference type="ChEBI" id="CHEBI:57783"/>
        <dbReference type="ChEBI" id="CHEBI:58349"/>
        <dbReference type="EC" id="1.1.1.94"/>
    </reaction>
    <physiologicalReaction direction="right-to-left" evidence="9">
        <dbReference type="Rhea" id="RHEA:11098"/>
    </physiologicalReaction>
</comment>
<accession>A0A1M6XCN1</accession>
<dbReference type="GO" id="GO:0005829">
    <property type="term" value="C:cytosol"/>
    <property type="evidence" value="ECO:0007669"/>
    <property type="project" value="TreeGrafter"/>
</dbReference>
<dbReference type="EC" id="1.1.1.94" evidence="10 13"/>
<keyword evidence="3 13" id="KW-0521">NADP</keyword>
<dbReference type="GO" id="GO:0046167">
    <property type="term" value="P:glycerol-3-phosphate biosynthetic process"/>
    <property type="evidence" value="ECO:0007669"/>
    <property type="project" value="UniProtKB-UniRule"/>
</dbReference>
<dbReference type="InterPro" id="IPR013328">
    <property type="entry name" value="6PGD_dom2"/>
</dbReference>
<dbReference type="GO" id="GO:0005975">
    <property type="term" value="P:carbohydrate metabolic process"/>
    <property type="evidence" value="ECO:0007669"/>
    <property type="project" value="InterPro"/>
</dbReference>
<feature type="binding site" evidence="13">
    <location>
        <position position="145"/>
    </location>
    <ligand>
        <name>sn-glycerol 3-phosphate</name>
        <dbReference type="ChEBI" id="CHEBI:57597"/>
    </ligand>
</feature>
<feature type="binding site" evidence="13">
    <location>
        <position position="41"/>
    </location>
    <ligand>
        <name>NADPH</name>
        <dbReference type="ChEBI" id="CHEBI:57783"/>
    </ligand>
</feature>
<keyword evidence="6 13" id="KW-0443">Lipid metabolism</keyword>
<feature type="binding site" evidence="13">
    <location>
        <position position="288"/>
    </location>
    <ligand>
        <name>NADPH</name>
        <dbReference type="ChEBI" id="CHEBI:57783"/>
    </ligand>
</feature>
<evidence type="ECO:0000259" key="18">
    <source>
        <dbReference type="Pfam" id="PF01210"/>
    </source>
</evidence>
<evidence type="ECO:0000256" key="2">
    <source>
        <dbReference type="ARBA" id="ARBA00022516"/>
    </source>
</evidence>
<feature type="binding site" evidence="13">
    <location>
        <position position="115"/>
    </location>
    <ligand>
        <name>sn-glycerol 3-phosphate</name>
        <dbReference type="ChEBI" id="CHEBI:57597"/>
    </ligand>
</feature>
<keyword evidence="21" id="KW-1185">Reference proteome</keyword>
<evidence type="ECO:0000256" key="11">
    <source>
        <dbReference type="ARBA" id="ARBA00069372"/>
    </source>
</evidence>
<feature type="binding site" evidence="15">
    <location>
        <position position="115"/>
    </location>
    <ligand>
        <name>substrate</name>
    </ligand>
</feature>
<dbReference type="PRINTS" id="PR00077">
    <property type="entry name" value="GPDHDRGNASE"/>
</dbReference>
<evidence type="ECO:0000256" key="9">
    <source>
        <dbReference type="ARBA" id="ARBA00052716"/>
    </source>
</evidence>
<dbReference type="PANTHER" id="PTHR11728">
    <property type="entry name" value="GLYCEROL-3-PHOSPHATE DEHYDROGENASE"/>
    <property type="match status" value="1"/>
</dbReference>
<feature type="binding site" evidence="13">
    <location>
        <position position="200"/>
    </location>
    <ligand>
        <name>sn-glycerol 3-phosphate</name>
        <dbReference type="ChEBI" id="CHEBI:57597"/>
    </ligand>
</feature>
<feature type="binding site" evidence="13">
    <location>
        <position position="263"/>
    </location>
    <ligand>
        <name>sn-glycerol 3-phosphate</name>
        <dbReference type="ChEBI" id="CHEBI:57597"/>
    </ligand>
</feature>
<dbReference type="UniPathway" id="UPA00940"/>
<feature type="binding site" evidence="13">
    <location>
        <position position="115"/>
    </location>
    <ligand>
        <name>NADPH</name>
        <dbReference type="ChEBI" id="CHEBI:57783"/>
    </ligand>
</feature>
<dbReference type="FunFam" id="3.40.50.720:FF:000019">
    <property type="entry name" value="Glycerol-3-phosphate dehydrogenase [NAD(P)+]"/>
    <property type="match status" value="1"/>
</dbReference>
<dbReference type="NCBIfam" id="NF000942">
    <property type="entry name" value="PRK00094.1-4"/>
    <property type="match status" value="1"/>
</dbReference>
<evidence type="ECO:0000256" key="17">
    <source>
        <dbReference type="RuleBase" id="RU000437"/>
    </source>
</evidence>
<evidence type="ECO:0000256" key="12">
    <source>
        <dbReference type="ARBA" id="ARBA00080511"/>
    </source>
</evidence>
<comment type="caution">
    <text evidence="13">Lacks conserved residue(s) required for the propagation of feature annotation.</text>
</comment>
<dbReference type="EMBL" id="FRAF01000033">
    <property type="protein sequence ID" value="SHL03683.1"/>
    <property type="molecule type" value="Genomic_DNA"/>
</dbReference>
<feature type="binding site" evidence="16">
    <location>
        <position position="149"/>
    </location>
    <ligand>
        <name>NAD(+)</name>
        <dbReference type="ChEBI" id="CHEBI:57540"/>
    </ligand>
</feature>
<dbReference type="Proteomes" id="UP000184016">
    <property type="component" value="Unassembled WGS sequence"/>
</dbReference>
<evidence type="ECO:0000313" key="20">
    <source>
        <dbReference type="EMBL" id="SHL03683.1"/>
    </source>
</evidence>
<dbReference type="GO" id="GO:0046168">
    <property type="term" value="P:glycerol-3-phosphate catabolic process"/>
    <property type="evidence" value="ECO:0007669"/>
    <property type="project" value="InterPro"/>
</dbReference>
<dbReference type="InterPro" id="IPR006168">
    <property type="entry name" value="G3P_DH_NAD-dep"/>
</dbReference>
<comment type="subcellular location">
    <subcellularLocation>
        <location evidence="13">Cytoplasm</location>
    </subcellularLocation>
</comment>
<keyword evidence="13" id="KW-0547">Nucleotide-binding</keyword>
<comment type="function">
    <text evidence="13">Catalyzes the reduction of the glycolytic intermediate dihydroxyacetone phosphate (DHAP) to sn-glycerol 3-phosphate (G3P), the key precursor for phospholipid synthesis.</text>
</comment>
<evidence type="ECO:0000256" key="16">
    <source>
        <dbReference type="PIRSR" id="PIRSR000114-3"/>
    </source>
</evidence>
<name>A0A1M6XCN1_9BACL</name>
<keyword evidence="8 13" id="KW-1208">Phospholipid metabolism</keyword>
<keyword evidence="4 13" id="KW-0560">Oxidoreductase</keyword>
<dbReference type="InterPro" id="IPR006109">
    <property type="entry name" value="G3P_DH_NAD-dep_C"/>
</dbReference>
<dbReference type="NCBIfam" id="NF000940">
    <property type="entry name" value="PRK00094.1-2"/>
    <property type="match status" value="1"/>
</dbReference>
<dbReference type="FunFam" id="1.10.1040.10:FF:000001">
    <property type="entry name" value="Glycerol-3-phosphate dehydrogenase [NAD(P)+]"/>
    <property type="match status" value="1"/>
</dbReference>
<evidence type="ECO:0000256" key="6">
    <source>
        <dbReference type="ARBA" id="ARBA00023098"/>
    </source>
</evidence>
<proteinExistence type="inferred from homology"/>
<keyword evidence="13" id="KW-0963">Cytoplasm</keyword>
<dbReference type="InterPro" id="IPR036291">
    <property type="entry name" value="NAD(P)-bd_dom_sf"/>
</dbReference>
<feature type="binding site" evidence="13">
    <location>
        <position position="265"/>
    </location>
    <ligand>
        <name>sn-glycerol 3-phosphate</name>
        <dbReference type="ChEBI" id="CHEBI:57597"/>
    </ligand>
</feature>
<keyword evidence="7 13" id="KW-0594">Phospholipid biosynthesis</keyword>
<dbReference type="PIRSF" id="PIRSF000114">
    <property type="entry name" value="Glycerol-3-P_dh"/>
    <property type="match status" value="1"/>
</dbReference>
<feature type="binding site" evidence="13">
    <location>
        <position position="290"/>
    </location>
    <ligand>
        <name>NADPH</name>
        <dbReference type="ChEBI" id="CHEBI:57783"/>
    </ligand>
</feature>
<feature type="binding site" evidence="13">
    <location>
        <position position="21"/>
    </location>
    <ligand>
        <name>NADPH</name>
        <dbReference type="ChEBI" id="CHEBI:57783"/>
    </ligand>
</feature>
<evidence type="ECO:0000256" key="7">
    <source>
        <dbReference type="ARBA" id="ARBA00023209"/>
    </source>
</evidence>
<dbReference type="GO" id="GO:0141152">
    <property type="term" value="F:glycerol-3-phosphate dehydrogenase (NAD+) activity"/>
    <property type="evidence" value="ECO:0007669"/>
    <property type="project" value="RHEA"/>
</dbReference>
<gene>
    <name evidence="13" type="primary">gpsA</name>
    <name evidence="20" type="ORF">SAMN05443507_13317</name>
</gene>
<comment type="pathway">
    <text evidence="13">Membrane lipid metabolism; glycerophospholipid metabolism.</text>
</comment>
<dbReference type="GO" id="GO:0006650">
    <property type="term" value="P:glycerophospholipid metabolic process"/>
    <property type="evidence" value="ECO:0007669"/>
    <property type="project" value="UniProtKB-UniRule"/>
</dbReference>
<feature type="binding site" evidence="16">
    <location>
        <begin position="17"/>
        <end position="22"/>
    </location>
    <ligand>
        <name>NAD(+)</name>
        <dbReference type="ChEBI" id="CHEBI:57540"/>
    </ligand>
</feature>
<feature type="binding site" evidence="13">
    <location>
        <position position="264"/>
    </location>
    <ligand>
        <name>sn-glycerol 3-phosphate</name>
        <dbReference type="ChEBI" id="CHEBI:57597"/>
    </ligand>
</feature>
<feature type="domain" description="Glycerol-3-phosphate dehydrogenase NAD-dependent N-terminal" evidence="18">
    <location>
        <begin position="13"/>
        <end position="169"/>
    </location>
</feature>
<dbReference type="SUPFAM" id="SSF48179">
    <property type="entry name" value="6-phosphogluconate dehydrogenase C-terminal domain-like"/>
    <property type="match status" value="1"/>
</dbReference>
<comment type="catalytic activity">
    <reaction evidence="13">
        <text>sn-glycerol 3-phosphate + NAD(+) = dihydroxyacetone phosphate + NADH + H(+)</text>
        <dbReference type="Rhea" id="RHEA:11092"/>
        <dbReference type="ChEBI" id="CHEBI:15378"/>
        <dbReference type="ChEBI" id="CHEBI:57540"/>
        <dbReference type="ChEBI" id="CHEBI:57597"/>
        <dbReference type="ChEBI" id="CHEBI:57642"/>
        <dbReference type="ChEBI" id="CHEBI:57945"/>
        <dbReference type="EC" id="1.1.1.94"/>
    </reaction>
</comment>
<evidence type="ECO:0000256" key="4">
    <source>
        <dbReference type="ARBA" id="ARBA00023002"/>
    </source>
</evidence>
<dbReference type="STRING" id="1830138.SAMN05443507_13317"/>
<protein>
    <recommendedName>
        <fullName evidence="11 13">Glycerol-3-phosphate dehydrogenase [NAD(P)+]</fullName>
        <ecNumber evidence="10 13">1.1.1.94</ecNumber>
    </recommendedName>
    <alternativeName>
        <fullName evidence="13">NAD(P)(+)-dependent glycerol-3-phosphate dehydrogenase</fullName>
    </alternativeName>
    <alternativeName>
        <fullName evidence="12 13">NAD(P)H-dependent dihydroxyacetone-phosphate reductase</fullName>
    </alternativeName>
</protein>
<feature type="active site" description="Proton acceptor" evidence="13 14">
    <location>
        <position position="200"/>
    </location>
</feature>
<dbReference type="GO" id="GO:0008654">
    <property type="term" value="P:phospholipid biosynthetic process"/>
    <property type="evidence" value="ECO:0007669"/>
    <property type="project" value="UniProtKB-KW"/>
</dbReference>
<evidence type="ECO:0000256" key="15">
    <source>
        <dbReference type="PIRSR" id="PIRSR000114-2"/>
    </source>
</evidence>
<feature type="binding site" evidence="16">
    <location>
        <position position="264"/>
    </location>
    <ligand>
        <name>NAD(+)</name>
        <dbReference type="ChEBI" id="CHEBI:57540"/>
    </ligand>
</feature>
<feature type="binding site" evidence="15">
    <location>
        <begin position="264"/>
        <end position="265"/>
    </location>
    <ligand>
        <name>substrate</name>
    </ligand>
</feature>
<dbReference type="Pfam" id="PF07479">
    <property type="entry name" value="NAD_Gly3P_dh_C"/>
    <property type="match status" value="1"/>
</dbReference>
<dbReference type="AlphaFoldDB" id="A0A1M6XCN1"/>
<dbReference type="PANTHER" id="PTHR11728:SF1">
    <property type="entry name" value="GLYCEROL-3-PHOSPHATE DEHYDROGENASE [NAD(+)] 2, CHLOROPLASTIC"/>
    <property type="match status" value="1"/>
</dbReference>
<dbReference type="InterPro" id="IPR008927">
    <property type="entry name" value="6-PGluconate_DH-like_C_sf"/>
</dbReference>
<keyword evidence="2 13" id="KW-0444">Lipid biosynthesis</keyword>
<feature type="binding site" evidence="13">
    <location>
        <position position="20"/>
    </location>
    <ligand>
        <name>NADPH</name>
        <dbReference type="ChEBI" id="CHEBI:57783"/>
    </ligand>
</feature>
<evidence type="ECO:0000256" key="14">
    <source>
        <dbReference type="PIRSR" id="PIRSR000114-1"/>
    </source>
</evidence>
<dbReference type="Gene3D" id="1.10.1040.10">
    <property type="entry name" value="N-(1-d-carboxylethyl)-l-norvaline Dehydrogenase, domain 2"/>
    <property type="match status" value="1"/>
</dbReference>
<feature type="binding site" evidence="13">
    <location>
        <position position="147"/>
    </location>
    <ligand>
        <name>sn-glycerol 3-phosphate</name>
        <dbReference type="ChEBI" id="CHEBI:57597"/>
    </ligand>
</feature>
<feature type="binding site" evidence="13">
    <location>
        <position position="253"/>
    </location>
    <ligand>
        <name>sn-glycerol 3-phosphate</name>
        <dbReference type="ChEBI" id="CHEBI:57597"/>
    </ligand>
</feature>
<evidence type="ECO:0000256" key="5">
    <source>
        <dbReference type="ARBA" id="ARBA00023027"/>
    </source>
</evidence>
<evidence type="ECO:0000256" key="8">
    <source>
        <dbReference type="ARBA" id="ARBA00023264"/>
    </source>
</evidence>
<sequence length="356" mass="38564">MTIMLDDQLPNRVAVIGAGSWGTAIAHTLAKKNMEVTLWARNESIVNEINQSKCNSKYLPNCLLHPNIHATTSLQETVDGSPYVFLVVPSAAMPQIVASLQSFAYSPMTIVHAIKGFIQPNEDRVSLYLQKKLAVNEQQIAVIGGPSHAEEVVRSMPTTLVVSSPSKNTAHKLQDMLMSNYLRVYTNPDWIGIEIAGALKNIIALSVGMAVGLGFGDNAKAAIMTRGLAEIARLGIAMGASPLTFSGLAGVGDLIATCISEHSRNFRTGRLLGQGMTLKQAVEAQGMVVEGVRATEACLRLASQYHIEMPITEAVAAVLFEGKQPKQVVSLLMDRDKTTEMEEWVLSSENTSWRFV</sequence>
<evidence type="ECO:0000256" key="10">
    <source>
        <dbReference type="ARBA" id="ARBA00066687"/>
    </source>
</evidence>
<dbReference type="GO" id="GO:0051287">
    <property type="term" value="F:NAD binding"/>
    <property type="evidence" value="ECO:0007669"/>
    <property type="project" value="InterPro"/>
</dbReference>
<evidence type="ECO:0000256" key="3">
    <source>
        <dbReference type="ARBA" id="ARBA00022857"/>
    </source>
</evidence>
<dbReference type="PROSITE" id="PS00957">
    <property type="entry name" value="NAD_G3PDH"/>
    <property type="match status" value="1"/>
</dbReference>
<feature type="binding site" evidence="13">
    <location>
        <position position="58"/>
    </location>
    <ligand>
        <name>NADPH</name>
        <dbReference type="ChEBI" id="CHEBI:57783"/>
    </ligand>
</feature>
<dbReference type="NCBIfam" id="NF000941">
    <property type="entry name" value="PRK00094.1-3"/>
    <property type="match status" value="1"/>
</dbReference>
<keyword evidence="5 13" id="KW-0520">NAD</keyword>
<feature type="binding site" evidence="13">
    <location>
        <position position="264"/>
    </location>
    <ligand>
        <name>NADPH</name>
        <dbReference type="ChEBI" id="CHEBI:57783"/>
    </ligand>
</feature>
<dbReference type="SUPFAM" id="SSF51735">
    <property type="entry name" value="NAD(P)-binding Rossmann-fold domains"/>
    <property type="match status" value="1"/>
</dbReference>
<dbReference type="GO" id="GO:0141153">
    <property type="term" value="F:glycerol-3-phosphate dehydrogenase (NADP+) activity"/>
    <property type="evidence" value="ECO:0007669"/>
    <property type="project" value="RHEA"/>
</dbReference>
<comment type="similarity">
    <text evidence="1 13 17">Belongs to the NAD-dependent glycerol-3-phosphate dehydrogenase family.</text>
</comment>
<feature type="domain" description="Glycerol-3-phosphate dehydrogenase NAD-dependent C-terminal" evidence="19">
    <location>
        <begin position="189"/>
        <end position="329"/>
    </location>
</feature>
<dbReference type="InterPro" id="IPR011128">
    <property type="entry name" value="G3P_DH_NAD-dep_N"/>
</dbReference>
<organism evidence="20 21">
    <name type="scientific">Alicyclobacillus tolerans</name>
    <dbReference type="NCBI Taxonomy" id="90970"/>
    <lineage>
        <taxon>Bacteria</taxon>
        <taxon>Bacillati</taxon>
        <taxon>Bacillota</taxon>
        <taxon>Bacilli</taxon>
        <taxon>Bacillales</taxon>
        <taxon>Alicyclobacillaceae</taxon>
        <taxon>Alicyclobacillus</taxon>
    </lineage>
</organism>